<evidence type="ECO:0008006" key="4">
    <source>
        <dbReference type="Google" id="ProtNLM"/>
    </source>
</evidence>
<protein>
    <recommendedName>
        <fullName evidence="4">Baseplate protein J-like domain-containing protein</fullName>
    </recommendedName>
</protein>
<proteinExistence type="predicted"/>
<dbReference type="Proteomes" id="UP000177838">
    <property type="component" value="Unassembled WGS sequence"/>
</dbReference>
<dbReference type="EMBL" id="MHTK01000006">
    <property type="protein sequence ID" value="OHA59448.1"/>
    <property type="molecule type" value="Genomic_DNA"/>
</dbReference>
<keyword evidence="1" id="KW-0472">Membrane</keyword>
<gene>
    <name evidence="2" type="ORF">A2589_01115</name>
</gene>
<dbReference type="AlphaFoldDB" id="A0A1G2QGC4"/>
<dbReference type="STRING" id="1802439.A2589_01115"/>
<evidence type="ECO:0000256" key="1">
    <source>
        <dbReference type="SAM" id="Phobius"/>
    </source>
</evidence>
<keyword evidence="1" id="KW-1133">Transmembrane helix</keyword>
<comment type="caution">
    <text evidence="2">The sequence shown here is derived from an EMBL/GenBank/DDBJ whole genome shotgun (WGS) entry which is preliminary data.</text>
</comment>
<name>A0A1G2QGC4_9BACT</name>
<feature type="transmembrane region" description="Helical" evidence="1">
    <location>
        <begin position="65"/>
        <end position="86"/>
    </location>
</feature>
<accession>A0A1G2QGC4</accession>
<reference evidence="2 3" key="1">
    <citation type="journal article" date="2016" name="Nat. Commun.">
        <title>Thousands of microbial genomes shed light on interconnected biogeochemical processes in an aquifer system.</title>
        <authorList>
            <person name="Anantharaman K."/>
            <person name="Brown C.T."/>
            <person name="Hug L.A."/>
            <person name="Sharon I."/>
            <person name="Castelle C.J."/>
            <person name="Probst A.J."/>
            <person name="Thomas B.C."/>
            <person name="Singh A."/>
            <person name="Wilkins M.J."/>
            <person name="Karaoz U."/>
            <person name="Brodie E.L."/>
            <person name="Williams K.H."/>
            <person name="Hubbard S.S."/>
            <person name="Banfield J.F."/>
        </authorList>
    </citation>
    <scope>NUCLEOTIDE SEQUENCE [LARGE SCALE GENOMIC DNA]</scope>
</reference>
<evidence type="ECO:0000313" key="2">
    <source>
        <dbReference type="EMBL" id="OHA59448.1"/>
    </source>
</evidence>
<keyword evidence="1" id="KW-0812">Transmembrane</keyword>
<evidence type="ECO:0000313" key="3">
    <source>
        <dbReference type="Proteomes" id="UP000177838"/>
    </source>
</evidence>
<sequence>MNDDPSFHKKSLREILPKAGGRVARRQPTSMMTSNTNEEIAPENSFPADRDPILAKRRRPRMPKFLVWGIGLIILIIAIFGLSSFFSQVTIFAVPKQAQVNINETITASLSAAENELEFGTFTKTQTASVAVPATGSEQVSRKASGQITIFNDFSDEPQLLIATTRFETADAKIYRIKDAVTVPGQKIENGQTVPGSITTTVVADQPGESYNIPAATFTIPGFEGSARYDKFSAKSQSAMAGGFVGTVRSVAAADQTRAETELRTKLNVDNPNPGNLEIPSGHILFNDALFASFDSVVKPETTGEEVEVVGTLTFTGILFDKNELAGYLATKHVPDYSGEAVEITNVKNLTFTLKDKADINPATIQSIDFDLEGSALMRWQVDEEALKRSLAGFTKSNFQLAIGDFPSIESVKLKFMPPWNRTIPEDTDKIKVTLIDNQVQD</sequence>
<organism evidence="2 3">
    <name type="scientific">Candidatus Vogelbacteria bacterium RIFOXYD1_FULL_46_19</name>
    <dbReference type="NCBI Taxonomy" id="1802439"/>
    <lineage>
        <taxon>Bacteria</taxon>
        <taxon>Candidatus Vogeliibacteriota</taxon>
    </lineage>
</organism>